<reference evidence="4" key="2">
    <citation type="submission" date="2015-01" db="EMBL/GenBank/DDBJ databases">
        <title>Evolutionary Origins and Diversification of the Mycorrhizal Mutualists.</title>
        <authorList>
            <consortium name="DOE Joint Genome Institute"/>
            <consortium name="Mycorrhizal Genomics Consortium"/>
            <person name="Kohler A."/>
            <person name="Kuo A."/>
            <person name="Nagy L.G."/>
            <person name="Floudas D."/>
            <person name="Copeland A."/>
            <person name="Barry K.W."/>
            <person name="Cichocki N."/>
            <person name="Veneault-Fourrey C."/>
            <person name="LaButti K."/>
            <person name="Lindquist E.A."/>
            <person name="Lipzen A."/>
            <person name="Lundell T."/>
            <person name="Morin E."/>
            <person name="Murat C."/>
            <person name="Riley R."/>
            <person name="Ohm R."/>
            <person name="Sun H."/>
            <person name="Tunlid A."/>
            <person name="Henrissat B."/>
            <person name="Grigoriev I.V."/>
            <person name="Hibbett D.S."/>
            <person name="Martin F."/>
        </authorList>
    </citation>
    <scope>NUCLEOTIDE SEQUENCE [LARGE SCALE GENOMIC DNA]</scope>
    <source>
        <strain evidence="4">F 1598</strain>
    </source>
</reference>
<feature type="region of interest" description="Disordered" evidence="1">
    <location>
        <begin position="198"/>
        <end position="221"/>
    </location>
</feature>
<dbReference type="Proteomes" id="UP000054166">
    <property type="component" value="Unassembled WGS sequence"/>
</dbReference>
<dbReference type="STRING" id="765440.A0A0C3FUD1"/>
<proteinExistence type="predicted"/>
<dbReference type="HOGENOM" id="CLU_047592_0_2_1"/>
<evidence type="ECO:0000259" key="2">
    <source>
        <dbReference type="PROSITE" id="PS50097"/>
    </source>
</evidence>
<evidence type="ECO:0000256" key="1">
    <source>
        <dbReference type="SAM" id="MobiDB-lite"/>
    </source>
</evidence>
<organism evidence="3 4">
    <name type="scientific">Piloderma croceum (strain F 1598)</name>
    <dbReference type="NCBI Taxonomy" id="765440"/>
    <lineage>
        <taxon>Eukaryota</taxon>
        <taxon>Fungi</taxon>
        <taxon>Dikarya</taxon>
        <taxon>Basidiomycota</taxon>
        <taxon>Agaricomycotina</taxon>
        <taxon>Agaricomycetes</taxon>
        <taxon>Agaricomycetidae</taxon>
        <taxon>Atheliales</taxon>
        <taxon>Atheliaceae</taxon>
        <taxon>Piloderma</taxon>
    </lineage>
</organism>
<name>A0A0C3FUD1_PILCF</name>
<evidence type="ECO:0000313" key="3">
    <source>
        <dbReference type="EMBL" id="KIM82526.1"/>
    </source>
</evidence>
<gene>
    <name evidence="3" type="ORF">PILCRDRAFT_820386</name>
</gene>
<dbReference type="Gene3D" id="3.30.710.10">
    <property type="entry name" value="Potassium Channel Kv1.1, Chain A"/>
    <property type="match status" value="1"/>
</dbReference>
<dbReference type="InterPro" id="IPR011333">
    <property type="entry name" value="SKP1/BTB/POZ_sf"/>
</dbReference>
<dbReference type="PROSITE" id="PS50097">
    <property type="entry name" value="BTB"/>
    <property type="match status" value="1"/>
</dbReference>
<reference evidence="3 4" key="1">
    <citation type="submission" date="2014-04" db="EMBL/GenBank/DDBJ databases">
        <authorList>
            <consortium name="DOE Joint Genome Institute"/>
            <person name="Kuo A."/>
            <person name="Tarkka M."/>
            <person name="Buscot F."/>
            <person name="Kohler A."/>
            <person name="Nagy L.G."/>
            <person name="Floudas D."/>
            <person name="Copeland A."/>
            <person name="Barry K.W."/>
            <person name="Cichocki N."/>
            <person name="Veneault-Fourrey C."/>
            <person name="LaButti K."/>
            <person name="Lindquist E.A."/>
            <person name="Lipzen A."/>
            <person name="Lundell T."/>
            <person name="Morin E."/>
            <person name="Murat C."/>
            <person name="Sun H."/>
            <person name="Tunlid A."/>
            <person name="Henrissat B."/>
            <person name="Grigoriev I.V."/>
            <person name="Hibbett D.S."/>
            <person name="Martin F."/>
            <person name="Nordberg H.P."/>
            <person name="Cantor M.N."/>
            <person name="Hua S.X."/>
        </authorList>
    </citation>
    <scope>NUCLEOTIDE SEQUENCE [LARGE SCALE GENOMIC DNA]</scope>
    <source>
        <strain evidence="3 4">F 1598</strain>
    </source>
</reference>
<dbReference type="Pfam" id="PF00651">
    <property type="entry name" value="BTB"/>
    <property type="match status" value="1"/>
</dbReference>
<accession>A0A0C3FUD1</accession>
<dbReference type="EMBL" id="KN832994">
    <property type="protein sequence ID" value="KIM82526.1"/>
    <property type="molecule type" value="Genomic_DNA"/>
</dbReference>
<dbReference type="InParanoid" id="A0A0C3FUD1"/>
<dbReference type="SMART" id="SM00225">
    <property type="entry name" value="BTB"/>
    <property type="match status" value="1"/>
</dbReference>
<dbReference type="SUPFAM" id="SSF54695">
    <property type="entry name" value="POZ domain"/>
    <property type="match status" value="1"/>
</dbReference>
<feature type="compositionally biased region" description="Low complexity" evidence="1">
    <location>
        <begin position="203"/>
        <end position="220"/>
    </location>
</feature>
<evidence type="ECO:0000313" key="4">
    <source>
        <dbReference type="Proteomes" id="UP000054166"/>
    </source>
</evidence>
<feature type="domain" description="BTB" evidence="2">
    <location>
        <begin position="31"/>
        <end position="98"/>
    </location>
</feature>
<sequence length="280" mass="31332">MSTPMSGEANDVQAMSSACPMRHSEYYFDDGSLVMLVESTLFNVHRSTFTRHSRVFSDVFSLPKPVLGRCVEGSSDECPIQFPGISSTDFERLLSILYPVDFGEHKHRTVDEWTSVLHLATRWEFDSIRTLAIQKLEGLNISPVDKVVLSRQFNINSPWTLAAYTDLCQRPETLTFLEARALGLETAMRIYQLRERLRGGNGRSTSRNRSGSPPRGVPGLYCSAEHGRTVTRRETVSYPPRSARGRATPSVFATTEGVKAPVRRLSDASRLVAKAFDIEV</sequence>
<dbReference type="InterPro" id="IPR000210">
    <property type="entry name" value="BTB/POZ_dom"/>
</dbReference>
<protein>
    <recommendedName>
        <fullName evidence="2">BTB domain-containing protein</fullName>
    </recommendedName>
</protein>
<keyword evidence="4" id="KW-1185">Reference proteome</keyword>
<dbReference type="AlphaFoldDB" id="A0A0C3FUD1"/>
<dbReference type="OrthoDB" id="2367075at2759"/>